<protein>
    <submittedName>
        <fullName evidence="1">Uncharacterized protein</fullName>
    </submittedName>
</protein>
<gene>
    <name evidence="1" type="ORF">PDENDC454_13902</name>
</gene>
<sequence length="189" mass="20188">MTLPEGTHTVRFRSMDTAGQTEEAKSIVVKVDGTAPAVSIREPEARKYTVSETLRTDFAVEDGGSGPDPAATVLQLDGAERPAGQAIELYRLQPGRHELRIKAADLAGNETVRSVPFEIAVTLGSLKELVAQFAEQGWIGNRGIANSLTVKLDEGNLKAFMNQVSAQRGKHIGIEAADCLLRAARHAAG</sequence>
<evidence type="ECO:0000313" key="1">
    <source>
        <dbReference type="EMBL" id="EHQ61682.1"/>
    </source>
</evidence>
<dbReference type="STRING" id="1131935.PDENDC454_13902"/>
<organism evidence="1 2">
    <name type="scientific">Paenibacillus dendritiformis C454</name>
    <dbReference type="NCBI Taxonomy" id="1131935"/>
    <lineage>
        <taxon>Bacteria</taxon>
        <taxon>Bacillati</taxon>
        <taxon>Bacillota</taxon>
        <taxon>Bacilli</taxon>
        <taxon>Bacillales</taxon>
        <taxon>Paenibacillaceae</taxon>
        <taxon>Paenibacillus</taxon>
    </lineage>
</organism>
<evidence type="ECO:0000313" key="2">
    <source>
        <dbReference type="Proteomes" id="UP000003900"/>
    </source>
</evidence>
<accession>H3SGX5</accession>
<reference evidence="1 2" key="1">
    <citation type="journal article" date="2012" name="J. Bacteriol.">
        <title>Genome Sequence of the Pattern-Forming Social Bacterium Paenibacillus dendritiformis C454 Chiral Morphotype.</title>
        <authorList>
            <person name="Sirota-Madi A."/>
            <person name="Olender T."/>
            <person name="Helman Y."/>
            <person name="Brainis I."/>
            <person name="Finkelshtein A."/>
            <person name="Roth D."/>
            <person name="Hagai E."/>
            <person name="Leshkowitz D."/>
            <person name="Brodsky L."/>
            <person name="Galatenko V."/>
            <person name="Nikolaev V."/>
            <person name="Gutnick D.L."/>
            <person name="Lancet D."/>
            <person name="Ben-Jacob E."/>
        </authorList>
    </citation>
    <scope>NUCLEOTIDE SEQUENCE [LARGE SCALE GENOMIC DNA]</scope>
    <source>
        <strain evidence="1 2">C454</strain>
    </source>
</reference>
<keyword evidence="2" id="KW-1185">Reference proteome</keyword>
<dbReference type="AlphaFoldDB" id="H3SGX5"/>
<dbReference type="PATRIC" id="fig|1131935.3.peg.2876"/>
<name>H3SGX5_9BACL</name>
<proteinExistence type="predicted"/>
<dbReference type="Proteomes" id="UP000003900">
    <property type="component" value="Unassembled WGS sequence"/>
</dbReference>
<dbReference type="EMBL" id="AHKH01000032">
    <property type="protein sequence ID" value="EHQ61682.1"/>
    <property type="molecule type" value="Genomic_DNA"/>
</dbReference>
<comment type="caution">
    <text evidence="1">The sequence shown here is derived from an EMBL/GenBank/DDBJ whole genome shotgun (WGS) entry which is preliminary data.</text>
</comment>